<dbReference type="EMBL" id="HBUF01195549">
    <property type="protein sequence ID" value="CAG6659932.1"/>
    <property type="molecule type" value="Transcribed_RNA"/>
</dbReference>
<protein>
    <submittedName>
        <fullName evidence="2">General transcription factor II-I repeat domain-containing protein 2A</fullName>
    </submittedName>
</protein>
<evidence type="ECO:0000313" key="2">
    <source>
        <dbReference type="EMBL" id="CAG6659932.1"/>
    </source>
</evidence>
<dbReference type="PANTHER" id="PTHR45913:SF5">
    <property type="entry name" value="GENERAL TRANSCRIPTION FACTOR II-I REPEAT DOMAIN-CONTAINING PROTEIN 2A-LIKE PROTEIN"/>
    <property type="match status" value="1"/>
</dbReference>
<dbReference type="AlphaFoldDB" id="A0A8D8S1Y8"/>
<reference evidence="2" key="1">
    <citation type="submission" date="2021-05" db="EMBL/GenBank/DDBJ databases">
        <authorList>
            <person name="Alioto T."/>
            <person name="Alioto T."/>
            <person name="Gomez Garrido J."/>
        </authorList>
    </citation>
    <scope>NUCLEOTIDE SEQUENCE</scope>
</reference>
<keyword evidence="1" id="KW-0732">Signal</keyword>
<feature type="signal peptide" evidence="1">
    <location>
        <begin position="1"/>
        <end position="17"/>
    </location>
</feature>
<organism evidence="2">
    <name type="scientific">Cacopsylla melanoneura</name>
    <dbReference type="NCBI Taxonomy" id="428564"/>
    <lineage>
        <taxon>Eukaryota</taxon>
        <taxon>Metazoa</taxon>
        <taxon>Ecdysozoa</taxon>
        <taxon>Arthropoda</taxon>
        <taxon>Hexapoda</taxon>
        <taxon>Insecta</taxon>
        <taxon>Pterygota</taxon>
        <taxon>Neoptera</taxon>
        <taxon>Paraneoptera</taxon>
        <taxon>Hemiptera</taxon>
        <taxon>Sternorrhyncha</taxon>
        <taxon>Psylloidea</taxon>
        <taxon>Psyllidae</taxon>
        <taxon>Psyllinae</taxon>
        <taxon>Cacopsylla</taxon>
    </lineage>
</organism>
<proteinExistence type="predicted"/>
<accession>A0A8D8S1Y8</accession>
<dbReference type="PANTHER" id="PTHR45913">
    <property type="entry name" value="EPM2A-INTERACTING PROTEIN 1"/>
    <property type="match status" value="1"/>
</dbReference>
<name>A0A8D8S1Y8_9HEMI</name>
<evidence type="ECO:0000256" key="1">
    <source>
        <dbReference type="SAM" id="SignalP"/>
    </source>
</evidence>
<sequence>MFFFSFFSEWLSELAYLADITAHLNGLNTQLQGKNNLVTHLMDLITAFESKLDLWNRQLKNEDFTHFPCLAKCKTPESAMKFSAALVDIKLEFVSRFQDFRASGNVLKTFASPFTVDIDTVPGYLQLEVLEIKANSELMDIFNARNNTLIEFYSKFVTQEKYPLLRKNALRISSLFGSTYICEQLFSQMKITKSKIRTRLSDGHLENSLRIATTKLQPNIVKLVDAMQCQPSH</sequence>
<feature type="chain" id="PRO_5034774899" evidence="1">
    <location>
        <begin position="18"/>
        <end position="233"/>
    </location>
</feature>